<dbReference type="EMBL" id="CP063458">
    <property type="protein sequence ID" value="QOV87958.1"/>
    <property type="molecule type" value="Genomic_DNA"/>
</dbReference>
<dbReference type="RefSeq" id="WP_206290911.1">
    <property type="nucleotide sequence ID" value="NZ_CP063458.1"/>
</dbReference>
<feature type="transmembrane region" description="Helical" evidence="1">
    <location>
        <begin position="440"/>
        <end position="460"/>
    </location>
</feature>
<organism evidence="2 3">
    <name type="scientific">Humisphaera borealis</name>
    <dbReference type="NCBI Taxonomy" id="2807512"/>
    <lineage>
        <taxon>Bacteria</taxon>
        <taxon>Pseudomonadati</taxon>
        <taxon>Planctomycetota</taxon>
        <taxon>Phycisphaerae</taxon>
        <taxon>Tepidisphaerales</taxon>
        <taxon>Tepidisphaeraceae</taxon>
        <taxon>Humisphaera</taxon>
    </lineage>
</organism>
<keyword evidence="1" id="KW-1133">Transmembrane helix</keyword>
<feature type="transmembrane region" description="Helical" evidence="1">
    <location>
        <begin position="139"/>
        <end position="156"/>
    </location>
</feature>
<keyword evidence="1" id="KW-0812">Transmembrane</keyword>
<evidence type="ECO:0000313" key="3">
    <source>
        <dbReference type="Proteomes" id="UP000593765"/>
    </source>
</evidence>
<keyword evidence="1" id="KW-0472">Membrane</keyword>
<feature type="transmembrane region" description="Helical" evidence="1">
    <location>
        <begin position="6"/>
        <end position="23"/>
    </location>
</feature>
<feature type="transmembrane region" description="Helical" evidence="1">
    <location>
        <begin position="413"/>
        <end position="434"/>
    </location>
</feature>
<sequence length="547" mass="59784">MIALAKIALYAWVPFVLLVFAVMKPRRAVIFAYVGGWLFLPMLSINFSGIPDLTKITASSFGVLLGAGLFDYKTLLKFRPSLYDLPIVAWCVSPFFTSIVNDLGVYDGVSSIVQQLGLWGIPYFIGRVYFADMEGFTELGIGIIIGALVYLPFCYLEMVISPLLHKYIYGFVQHSIAQAKRWGAFRPMVFMQSSLALAMYMTTAVLIAFWLWVTKAQKKIMGMPILWVVGILVVTQILCKTMAATAFMFMGIAALYWIKWMGKSGGLIAGLPILALAIAPAVYMYARASELVNKDTILTAMGTFTSDDRLVSLEVRLKAEDLVTAQALSAPNPWWGWGKWDPNDTRRTPWRVYMEYEKKGLDGMPTRIVRDIAPTDGLWIITMGQYGLIGVTALTLTIILPAFVLWKRVPLKFWAHPAVATAAAMAILLLLHMIDNLLNGMINSLYLLALGGLCGIVPIVRKTSRLYGPAAAIATLNQHLPGSAGLPSPYGAFPVQPPPGQGPAYGLPTGFPPVVPAAYSPAQPGGGAFPSLAGLQAGPIPQPRRRR</sequence>
<dbReference type="Proteomes" id="UP000593765">
    <property type="component" value="Chromosome"/>
</dbReference>
<feature type="transmembrane region" description="Helical" evidence="1">
    <location>
        <begin position="225"/>
        <end position="258"/>
    </location>
</feature>
<feature type="transmembrane region" description="Helical" evidence="1">
    <location>
        <begin position="265"/>
        <end position="286"/>
    </location>
</feature>
<reference evidence="2 3" key="1">
    <citation type="submission" date="2020-10" db="EMBL/GenBank/DDBJ databases">
        <title>Wide distribution of Phycisphaera-like planctomycetes from WD2101 soil group in peatlands and genome analysis of the first cultivated representative.</title>
        <authorList>
            <person name="Dedysh S.N."/>
            <person name="Beletsky A.V."/>
            <person name="Ivanova A."/>
            <person name="Kulichevskaya I.S."/>
            <person name="Suzina N.E."/>
            <person name="Philippov D.A."/>
            <person name="Rakitin A.L."/>
            <person name="Mardanov A.V."/>
            <person name="Ravin N.V."/>
        </authorList>
    </citation>
    <scope>NUCLEOTIDE SEQUENCE [LARGE SCALE GENOMIC DNA]</scope>
    <source>
        <strain evidence="2 3">M1803</strain>
    </source>
</reference>
<evidence type="ECO:0000256" key="1">
    <source>
        <dbReference type="SAM" id="Phobius"/>
    </source>
</evidence>
<dbReference type="KEGG" id="hbs:IPV69_17010"/>
<evidence type="ECO:0008006" key="4">
    <source>
        <dbReference type="Google" id="ProtNLM"/>
    </source>
</evidence>
<feature type="transmembrane region" description="Helical" evidence="1">
    <location>
        <begin position="386"/>
        <end position="406"/>
    </location>
</feature>
<proteinExistence type="predicted"/>
<evidence type="ECO:0000313" key="2">
    <source>
        <dbReference type="EMBL" id="QOV87958.1"/>
    </source>
</evidence>
<feature type="transmembrane region" description="Helical" evidence="1">
    <location>
        <begin position="30"/>
        <end position="47"/>
    </location>
</feature>
<protein>
    <recommendedName>
        <fullName evidence="4">O-antigen ligase domain-containing protein</fullName>
    </recommendedName>
</protein>
<dbReference type="AlphaFoldDB" id="A0A7M2WR25"/>
<name>A0A7M2WR25_9BACT</name>
<gene>
    <name evidence="2" type="ORF">IPV69_17010</name>
</gene>
<feature type="transmembrane region" description="Helical" evidence="1">
    <location>
        <begin position="189"/>
        <end position="213"/>
    </location>
</feature>
<accession>A0A7M2WR25</accession>
<keyword evidence="3" id="KW-1185">Reference proteome</keyword>